<accession>A0A498KQV7</accession>
<keyword evidence="1" id="KW-0472">Membrane</keyword>
<evidence type="ECO:0000313" key="3">
    <source>
        <dbReference type="Proteomes" id="UP000290289"/>
    </source>
</evidence>
<gene>
    <name evidence="2" type="ORF">DVH24_016876</name>
</gene>
<dbReference type="AlphaFoldDB" id="A0A498KQV7"/>
<keyword evidence="1" id="KW-0812">Transmembrane</keyword>
<keyword evidence="3" id="KW-1185">Reference proteome</keyword>
<feature type="transmembrane region" description="Helical" evidence="1">
    <location>
        <begin position="62"/>
        <end position="82"/>
    </location>
</feature>
<dbReference type="EMBL" id="RDQH01000325">
    <property type="protein sequence ID" value="RXI09501.1"/>
    <property type="molecule type" value="Genomic_DNA"/>
</dbReference>
<protein>
    <submittedName>
        <fullName evidence="2">Uncharacterized protein</fullName>
    </submittedName>
</protein>
<comment type="caution">
    <text evidence="2">The sequence shown here is derived from an EMBL/GenBank/DDBJ whole genome shotgun (WGS) entry which is preliminary data.</text>
</comment>
<keyword evidence="1" id="KW-1133">Transmembrane helix</keyword>
<feature type="transmembrane region" description="Helical" evidence="1">
    <location>
        <begin position="20"/>
        <end position="42"/>
    </location>
</feature>
<feature type="transmembrane region" description="Helical" evidence="1">
    <location>
        <begin position="102"/>
        <end position="121"/>
    </location>
</feature>
<reference evidence="2 3" key="1">
    <citation type="submission" date="2018-10" db="EMBL/GenBank/DDBJ databases">
        <title>A high-quality apple genome assembly.</title>
        <authorList>
            <person name="Hu J."/>
        </authorList>
    </citation>
    <scope>NUCLEOTIDE SEQUENCE [LARGE SCALE GENOMIC DNA]</scope>
    <source>
        <strain evidence="3">cv. HFTH1</strain>
        <tissue evidence="2">Young leaf</tissue>
    </source>
</reference>
<name>A0A498KQV7_MALDO</name>
<proteinExistence type="predicted"/>
<organism evidence="2 3">
    <name type="scientific">Malus domestica</name>
    <name type="common">Apple</name>
    <name type="synonym">Pyrus malus</name>
    <dbReference type="NCBI Taxonomy" id="3750"/>
    <lineage>
        <taxon>Eukaryota</taxon>
        <taxon>Viridiplantae</taxon>
        <taxon>Streptophyta</taxon>
        <taxon>Embryophyta</taxon>
        <taxon>Tracheophyta</taxon>
        <taxon>Spermatophyta</taxon>
        <taxon>Magnoliopsida</taxon>
        <taxon>eudicotyledons</taxon>
        <taxon>Gunneridae</taxon>
        <taxon>Pentapetalae</taxon>
        <taxon>rosids</taxon>
        <taxon>fabids</taxon>
        <taxon>Rosales</taxon>
        <taxon>Rosaceae</taxon>
        <taxon>Amygdaloideae</taxon>
        <taxon>Maleae</taxon>
        <taxon>Malus</taxon>
    </lineage>
</organism>
<evidence type="ECO:0000256" key="1">
    <source>
        <dbReference type="SAM" id="Phobius"/>
    </source>
</evidence>
<dbReference type="Proteomes" id="UP000290289">
    <property type="component" value="Unassembled WGS sequence"/>
</dbReference>
<evidence type="ECO:0000313" key="2">
    <source>
        <dbReference type="EMBL" id="RXI09501.1"/>
    </source>
</evidence>
<sequence length="255" mass="29719">MHNSPPQIYIDIKTLLTLIYSYCSIIYVHIIFFFSFCCFLFSELYMLPVFTTKIYYTDLTTGMAQITSLSANTLLLFLIIFFCPSWPRVCHRSVYASNRFSLVYHLLCLFCVGNLCFSPSWSRLPFVCNPVFFVLQNIHRKDRCVPFFGEFVWFSVLRQVLHLCKSFLPNCHRLSDQFLVRSGCDLCSDHRKKKNYLTQFVEALSAKSGFCVWFTPLINLRFNRSSKATVGLVMYSLPSFLPNCIWISYLNEAGN</sequence>